<accession>A0A9D9IWW1</accession>
<keyword evidence="1" id="KW-0812">Transmembrane</keyword>
<feature type="transmembrane region" description="Helical" evidence="1">
    <location>
        <begin position="146"/>
        <end position="166"/>
    </location>
</feature>
<organism evidence="2 3">
    <name type="scientific">Candidatus Cryptobacteroides avistercoris</name>
    <dbReference type="NCBI Taxonomy" id="2840758"/>
    <lineage>
        <taxon>Bacteria</taxon>
        <taxon>Pseudomonadati</taxon>
        <taxon>Bacteroidota</taxon>
        <taxon>Bacteroidia</taxon>
        <taxon>Bacteroidales</taxon>
        <taxon>Candidatus Cryptobacteroides</taxon>
    </lineage>
</organism>
<keyword evidence="1" id="KW-0472">Membrane</keyword>
<evidence type="ECO:0000256" key="1">
    <source>
        <dbReference type="SAM" id="Phobius"/>
    </source>
</evidence>
<reference evidence="2" key="2">
    <citation type="journal article" date="2021" name="PeerJ">
        <title>Extensive microbial diversity within the chicken gut microbiome revealed by metagenomics and culture.</title>
        <authorList>
            <person name="Gilroy R."/>
            <person name="Ravi A."/>
            <person name="Getino M."/>
            <person name="Pursley I."/>
            <person name="Horton D.L."/>
            <person name="Alikhan N.F."/>
            <person name="Baker D."/>
            <person name="Gharbi K."/>
            <person name="Hall N."/>
            <person name="Watson M."/>
            <person name="Adriaenssens E.M."/>
            <person name="Foster-Nyarko E."/>
            <person name="Jarju S."/>
            <person name="Secka A."/>
            <person name="Antonio M."/>
            <person name="Oren A."/>
            <person name="Chaudhuri R.R."/>
            <person name="La Ragione R."/>
            <person name="Hildebrand F."/>
            <person name="Pallen M.J."/>
        </authorList>
    </citation>
    <scope>NUCLEOTIDE SEQUENCE</scope>
    <source>
        <strain evidence="2">B3-1481</strain>
    </source>
</reference>
<reference evidence="2" key="1">
    <citation type="submission" date="2020-10" db="EMBL/GenBank/DDBJ databases">
        <authorList>
            <person name="Gilroy R."/>
        </authorList>
    </citation>
    <scope>NUCLEOTIDE SEQUENCE</scope>
    <source>
        <strain evidence="2">B3-1481</strain>
    </source>
</reference>
<proteinExistence type="predicted"/>
<gene>
    <name evidence="2" type="ORF">IAB76_00470</name>
</gene>
<dbReference type="InterPro" id="IPR025250">
    <property type="entry name" value="DUF4199"/>
</dbReference>
<comment type="caution">
    <text evidence="2">The sequence shown here is derived from an EMBL/GenBank/DDBJ whole genome shotgun (WGS) entry which is preliminary data.</text>
</comment>
<dbReference type="Pfam" id="PF13858">
    <property type="entry name" value="DUF4199"/>
    <property type="match status" value="1"/>
</dbReference>
<keyword evidence="1" id="KW-1133">Transmembrane helix</keyword>
<protein>
    <submittedName>
        <fullName evidence="2">DUF4199 domain-containing protein</fullName>
    </submittedName>
</protein>
<feature type="transmembrane region" description="Helical" evidence="1">
    <location>
        <begin position="84"/>
        <end position="109"/>
    </location>
</feature>
<feature type="transmembrane region" description="Helical" evidence="1">
    <location>
        <begin position="44"/>
        <end position="64"/>
    </location>
</feature>
<dbReference type="Proteomes" id="UP000823769">
    <property type="component" value="Unassembled WGS sequence"/>
</dbReference>
<sequence>MPEKNIFFNSAAKAGLALGGVSVAGMLIPWLLGKIGGDSRVALMAISAVNTLLWAFKLFICIYLMRFFMRRFSARVPEADNSRVFRFGALTALLSALVFSAFYMAYLMFIDPESINMALDIIRENPMMDSASIAAVEEMAPTLPSYAFFSNLIYCTIYGTVLSAILSRNIPPRNPFAGGDFKQQ</sequence>
<dbReference type="EMBL" id="JADILW010000007">
    <property type="protein sequence ID" value="MBO8479574.1"/>
    <property type="molecule type" value="Genomic_DNA"/>
</dbReference>
<name>A0A9D9IWW1_9BACT</name>
<evidence type="ECO:0000313" key="2">
    <source>
        <dbReference type="EMBL" id="MBO8479574.1"/>
    </source>
</evidence>
<dbReference type="AlphaFoldDB" id="A0A9D9IWW1"/>
<feature type="transmembrane region" description="Helical" evidence="1">
    <location>
        <begin position="12"/>
        <end position="32"/>
    </location>
</feature>
<evidence type="ECO:0000313" key="3">
    <source>
        <dbReference type="Proteomes" id="UP000823769"/>
    </source>
</evidence>